<accession>A0ABP1RH89</accession>
<proteinExistence type="predicted"/>
<organism evidence="2 3">
    <name type="scientific">Orchesella dallaii</name>
    <dbReference type="NCBI Taxonomy" id="48710"/>
    <lineage>
        <taxon>Eukaryota</taxon>
        <taxon>Metazoa</taxon>
        <taxon>Ecdysozoa</taxon>
        <taxon>Arthropoda</taxon>
        <taxon>Hexapoda</taxon>
        <taxon>Collembola</taxon>
        <taxon>Entomobryomorpha</taxon>
        <taxon>Entomobryoidea</taxon>
        <taxon>Orchesellidae</taxon>
        <taxon>Orchesellinae</taxon>
        <taxon>Orchesella</taxon>
    </lineage>
</organism>
<gene>
    <name evidence="2" type="ORF">ODALV1_LOCUS22156</name>
</gene>
<evidence type="ECO:0000313" key="2">
    <source>
        <dbReference type="EMBL" id="CAL8128267.1"/>
    </source>
</evidence>
<dbReference type="Proteomes" id="UP001642540">
    <property type="component" value="Unassembled WGS sequence"/>
</dbReference>
<evidence type="ECO:0000313" key="3">
    <source>
        <dbReference type="Proteomes" id="UP001642540"/>
    </source>
</evidence>
<dbReference type="EMBL" id="CAXLJM020000075">
    <property type="protein sequence ID" value="CAL8128267.1"/>
    <property type="molecule type" value="Genomic_DNA"/>
</dbReference>
<name>A0ABP1RH89_9HEXA</name>
<feature type="compositionally biased region" description="Polar residues" evidence="1">
    <location>
        <begin position="1"/>
        <end position="10"/>
    </location>
</feature>
<sequence length="108" mass="12202">MTNSKKPTSRTNRRECRSTKKDEGDDSSSTPGDQADNQNNGDGTESNGTLGLYVEYKAYQTPKFISLPANNRIRKFEDEGRECIKDCITFEENQTNNKVKMLRTDIGT</sequence>
<feature type="compositionally biased region" description="Basic and acidic residues" evidence="1">
    <location>
        <begin position="12"/>
        <end position="23"/>
    </location>
</feature>
<evidence type="ECO:0000256" key="1">
    <source>
        <dbReference type="SAM" id="MobiDB-lite"/>
    </source>
</evidence>
<protein>
    <submittedName>
        <fullName evidence="2">Uncharacterized protein</fullName>
    </submittedName>
</protein>
<keyword evidence="3" id="KW-1185">Reference proteome</keyword>
<comment type="caution">
    <text evidence="2">The sequence shown here is derived from an EMBL/GenBank/DDBJ whole genome shotgun (WGS) entry which is preliminary data.</text>
</comment>
<reference evidence="2 3" key="1">
    <citation type="submission" date="2024-08" db="EMBL/GenBank/DDBJ databases">
        <authorList>
            <person name="Cucini C."/>
            <person name="Frati F."/>
        </authorList>
    </citation>
    <scope>NUCLEOTIDE SEQUENCE [LARGE SCALE GENOMIC DNA]</scope>
</reference>
<feature type="compositionally biased region" description="Polar residues" evidence="1">
    <location>
        <begin position="27"/>
        <end position="49"/>
    </location>
</feature>
<feature type="region of interest" description="Disordered" evidence="1">
    <location>
        <begin position="1"/>
        <end position="49"/>
    </location>
</feature>